<dbReference type="PROSITE" id="PS51318">
    <property type="entry name" value="TAT"/>
    <property type="match status" value="1"/>
</dbReference>
<protein>
    <submittedName>
        <fullName evidence="2">Xanthine dehydrogenase family protein molybdopterin-binding subunit</fullName>
    </submittedName>
</protein>
<dbReference type="SUPFAM" id="SSF56003">
    <property type="entry name" value="Molybdenum cofactor-binding domain"/>
    <property type="match status" value="2"/>
</dbReference>
<sequence length="749" mass="80692">MNAPFAPMSRRRLLQTGGAVVVSFALMRRSVAQDAQNKPVEPQAAPQLPGSLRTSPMLDSWIGIDAQGQITVFTGKAELGQGIKTALIQCAAEELDVDLHAITLITADTERTPNEGYTAGSHSMQDSGTAILNAAAQVRGILIDLAAARLNLPTGQLRTRAGSVLADDGRSVSYKDLVTGQDFHRTAQPDSPLKDPTTFAIIGKRIDRVDIPGKLTGAPMYVQDMRPEGMLHARVVRPPAYGAKLTKVDTAAVERMPGFVKVVRDGSFLAAVAEGEFQAIEAMQALSATAQWQPGDALPDPAGIFDVIKSLPSNDSVILNKGTPVRQGYRTLKAAYRRPYHLHGSIGPSCAVALYEGDKLTVWTHTQGVYPLRNALSDMLHMPREQVHCVQVEGSGCYGHNAADDVAADAALIARATPGRPIRVQWMREDEHGWEPFGPAMISEVSATLDAGGKLVSWQYDVWSNTHSTRPEGPAGNLLAALYLAQPFPQPAPKPIPQPEGGGDRNAIPLYTVPNGRVVSHFIPQMPLRVSALRGLGAYHNIFSIESFMDELAEAANADPVEFRLRHLDDPRARDVIEKAATEFNWKARPSLPRGRGHGFAFARYKNLAAYCAIALELDVDRESGAVTLGRVVAAVDSGLAVNHDGIRNQIEGAIVQSASWTLYEAVTFDRQGITSRDWSSFPMIRFPLVPESIAVHVIDRPTERFLGTGEAAQGPTAAAVANAIAHAAGTRIRELPLTAERIKATIGP</sequence>
<name>A0A346A3E1_9HYPH</name>
<dbReference type="InterPro" id="IPR037165">
    <property type="entry name" value="AldOxase/xan_DH_Mopterin-bd_sf"/>
</dbReference>
<dbReference type="OrthoDB" id="9767994at2"/>
<dbReference type="PANTHER" id="PTHR47495:SF1">
    <property type="entry name" value="BLL3820 PROTEIN"/>
    <property type="match status" value="1"/>
</dbReference>
<feature type="domain" description="Aldehyde oxidase/xanthine dehydrogenase a/b hammerhead" evidence="1">
    <location>
        <begin position="216"/>
        <end position="296"/>
    </location>
</feature>
<dbReference type="GO" id="GO:0016491">
    <property type="term" value="F:oxidoreductase activity"/>
    <property type="evidence" value="ECO:0007669"/>
    <property type="project" value="InterPro"/>
</dbReference>
<dbReference type="InterPro" id="IPR046867">
    <property type="entry name" value="AldOxase/xan_DH_MoCoBD2"/>
</dbReference>
<dbReference type="InterPro" id="IPR012368">
    <property type="entry name" value="OxRdtase_Mopterin-bd_su_IorB"/>
</dbReference>
<dbReference type="PIRSF" id="PIRSF036389">
    <property type="entry name" value="IOR_B"/>
    <property type="match status" value="1"/>
</dbReference>
<keyword evidence="3" id="KW-1185">Reference proteome</keyword>
<dbReference type="KEGG" id="ptaw:DW352_26070"/>
<dbReference type="Pfam" id="PF20256">
    <property type="entry name" value="MoCoBD_2"/>
    <property type="match status" value="2"/>
</dbReference>
<organism evidence="2 3">
    <name type="scientific">Pseudolabrys taiwanensis</name>
    <dbReference type="NCBI Taxonomy" id="331696"/>
    <lineage>
        <taxon>Bacteria</taxon>
        <taxon>Pseudomonadati</taxon>
        <taxon>Pseudomonadota</taxon>
        <taxon>Alphaproteobacteria</taxon>
        <taxon>Hyphomicrobiales</taxon>
        <taxon>Xanthobacteraceae</taxon>
        <taxon>Pseudolabrys</taxon>
    </lineage>
</organism>
<evidence type="ECO:0000313" key="3">
    <source>
        <dbReference type="Proteomes" id="UP000254889"/>
    </source>
</evidence>
<dbReference type="InterPro" id="IPR000674">
    <property type="entry name" value="Ald_Oxase/Xan_DH_a/b"/>
</dbReference>
<dbReference type="AlphaFoldDB" id="A0A346A3E1"/>
<proteinExistence type="predicted"/>
<dbReference type="InterPro" id="IPR006311">
    <property type="entry name" value="TAT_signal"/>
</dbReference>
<dbReference type="SMART" id="SM01008">
    <property type="entry name" value="Ald_Xan_dh_C"/>
    <property type="match status" value="1"/>
</dbReference>
<dbReference type="EMBL" id="CP031417">
    <property type="protein sequence ID" value="AXK83688.1"/>
    <property type="molecule type" value="Genomic_DNA"/>
</dbReference>
<dbReference type="Pfam" id="PF02738">
    <property type="entry name" value="MoCoBD_1"/>
    <property type="match status" value="2"/>
</dbReference>
<dbReference type="Gene3D" id="3.90.1170.50">
    <property type="entry name" value="Aldehyde oxidase/xanthine dehydrogenase, a/b hammerhead"/>
    <property type="match status" value="1"/>
</dbReference>
<dbReference type="InterPro" id="IPR008274">
    <property type="entry name" value="AldOxase/xan_DH_MoCoBD1"/>
</dbReference>
<evidence type="ECO:0000259" key="1">
    <source>
        <dbReference type="SMART" id="SM01008"/>
    </source>
</evidence>
<dbReference type="Proteomes" id="UP000254889">
    <property type="component" value="Chromosome"/>
</dbReference>
<dbReference type="PANTHER" id="PTHR47495">
    <property type="entry name" value="ALDEHYDE DEHYDROGENASE"/>
    <property type="match status" value="1"/>
</dbReference>
<dbReference type="RefSeq" id="WP_115694067.1">
    <property type="nucleotide sequence ID" value="NZ_CP031417.1"/>
</dbReference>
<accession>A0A346A3E1</accession>
<dbReference type="InterPro" id="IPR052516">
    <property type="entry name" value="N-heterocyclic_Hydroxylase"/>
</dbReference>
<dbReference type="Gene3D" id="3.30.365.10">
    <property type="entry name" value="Aldehyde oxidase/xanthine dehydrogenase, molybdopterin binding domain"/>
    <property type="match status" value="4"/>
</dbReference>
<gene>
    <name evidence="2" type="ORF">DW352_26070</name>
</gene>
<reference evidence="2 3" key="1">
    <citation type="submission" date="2018-07" db="EMBL/GenBank/DDBJ databases">
        <authorList>
            <person name="Quirk P.G."/>
            <person name="Krulwich T.A."/>
        </authorList>
    </citation>
    <scope>NUCLEOTIDE SEQUENCE [LARGE SCALE GENOMIC DNA]</scope>
    <source>
        <strain evidence="2 3">CC-BB4</strain>
    </source>
</reference>
<evidence type="ECO:0000313" key="2">
    <source>
        <dbReference type="EMBL" id="AXK83688.1"/>
    </source>
</evidence>